<organism evidence="12 13">
    <name type="scientific">Striga hermonthica</name>
    <name type="common">Purple witchweed</name>
    <name type="synonym">Buchnera hermonthica</name>
    <dbReference type="NCBI Taxonomy" id="68872"/>
    <lineage>
        <taxon>Eukaryota</taxon>
        <taxon>Viridiplantae</taxon>
        <taxon>Streptophyta</taxon>
        <taxon>Embryophyta</taxon>
        <taxon>Tracheophyta</taxon>
        <taxon>Spermatophyta</taxon>
        <taxon>Magnoliopsida</taxon>
        <taxon>eudicotyledons</taxon>
        <taxon>Gunneridae</taxon>
        <taxon>Pentapetalae</taxon>
        <taxon>asterids</taxon>
        <taxon>lamiids</taxon>
        <taxon>Lamiales</taxon>
        <taxon>Orobanchaceae</taxon>
        <taxon>Buchnereae</taxon>
        <taxon>Striga</taxon>
    </lineage>
</organism>
<dbReference type="GO" id="GO:0005789">
    <property type="term" value="C:endoplasmic reticulum membrane"/>
    <property type="evidence" value="ECO:0007669"/>
    <property type="project" value="TreeGrafter"/>
</dbReference>
<dbReference type="GO" id="GO:0006906">
    <property type="term" value="P:vesicle fusion"/>
    <property type="evidence" value="ECO:0007669"/>
    <property type="project" value="TreeGrafter"/>
</dbReference>
<evidence type="ECO:0000256" key="10">
    <source>
        <dbReference type="SAM" id="Phobius"/>
    </source>
</evidence>
<feature type="transmembrane region" description="Helical" evidence="10">
    <location>
        <begin position="265"/>
        <end position="284"/>
    </location>
</feature>
<reference evidence="12" key="1">
    <citation type="submission" date="2019-12" db="EMBL/GenBank/DDBJ databases">
        <authorList>
            <person name="Scholes J."/>
        </authorList>
    </citation>
    <scope>NUCLEOTIDE SEQUENCE</scope>
</reference>
<dbReference type="GO" id="GO:0031902">
    <property type="term" value="C:late endosome membrane"/>
    <property type="evidence" value="ECO:0007669"/>
    <property type="project" value="TreeGrafter"/>
</dbReference>
<dbReference type="SUPFAM" id="SSF47661">
    <property type="entry name" value="t-snare proteins"/>
    <property type="match status" value="1"/>
</dbReference>
<dbReference type="GO" id="GO:0031201">
    <property type="term" value="C:SNARE complex"/>
    <property type="evidence" value="ECO:0007669"/>
    <property type="project" value="TreeGrafter"/>
</dbReference>
<feature type="domain" description="Vesicle transport v-SNARE N-terminal" evidence="11">
    <location>
        <begin position="68"/>
        <end position="158"/>
    </location>
</feature>
<evidence type="ECO:0000256" key="3">
    <source>
        <dbReference type="ARBA" id="ARBA00022692"/>
    </source>
</evidence>
<comment type="similarity">
    <text evidence="1">Belongs to the VTI1 family.</text>
</comment>
<evidence type="ECO:0000313" key="12">
    <source>
        <dbReference type="EMBL" id="CAA0826613.1"/>
    </source>
</evidence>
<evidence type="ECO:0000256" key="9">
    <source>
        <dbReference type="SAM" id="Coils"/>
    </source>
</evidence>
<keyword evidence="5 10" id="KW-1133">Transmembrane helix</keyword>
<sequence length="288" mass="32628">MLFDKPILELAITCVRWPSRRPAGGARLAGRLSRGCQLFDDRALSQIRFRLVFRRSPISLRFLAGQKMSQVFEGYERQYCEVSANLSKKITSAGLLDGEQKKQKLSEINGDIDNAETLIRKMDLEARSLPPSVKATLLAKLREYKTDLNNLKTEIKRITSANANLAARDELLESGMADTLTASADQRGRLLMSTERLNKSGERIRESRKTMLETEDLGVSILQDLHQQRQSLLHAHNTLHGVDDNISRSKKILTNMSRRMSRNKWIIGAVITVLVIAILLILYFKLTH</sequence>
<evidence type="ECO:0000256" key="4">
    <source>
        <dbReference type="ARBA" id="ARBA00022927"/>
    </source>
</evidence>
<evidence type="ECO:0000256" key="6">
    <source>
        <dbReference type="ARBA" id="ARBA00023054"/>
    </source>
</evidence>
<keyword evidence="4" id="KW-0653">Protein transport</keyword>
<keyword evidence="6 9" id="KW-0175">Coiled coil</keyword>
<name>A0A9N7NAT1_STRHE</name>
<dbReference type="GO" id="GO:0012507">
    <property type="term" value="C:ER to Golgi transport vesicle membrane"/>
    <property type="evidence" value="ECO:0007669"/>
    <property type="project" value="TreeGrafter"/>
</dbReference>
<dbReference type="InterPro" id="IPR038407">
    <property type="entry name" value="v-SNARE_N_sf"/>
</dbReference>
<dbReference type="Gene3D" id="1.20.58.400">
    <property type="entry name" value="t-snare proteins"/>
    <property type="match status" value="1"/>
</dbReference>
<dbReference type="Proteomes" id="UP001153555">
    <property type="component" value="Unassembled WGS sequence"/>
</dbReference>
<protein>
    <submittedName>
        <fullName evidence="12">Vesicle transport v-SNARE 11</fullName>
    </submittedName>
</protein>
<evidence type="ECO:0000256" key="1">
    <source>
        <dbReference type="ARBA" id="ARBA00006108"/>
    </source>
</evidence>
<dbReference type="InterPro" id="IPR007705">
    <property type="entry name" value="Vesicle_trsprt_v-SNARE_N"/>
</dbReference>
<keyword evidence="3 10" id="KW-0812">Transmembrane</keyword>
<keyword evidence="7 10" id="KW-0472">Membrane</keyword>
<dbReference type="InterPro" id="IPR010989">
    <property type="entry name" value="SNARE"/>
</dbReference>
<evidence type="ECO:0000259" key="11">
    <source>
        <dbReference type="Pfam" id="PF05008"/>
    </source>
</evidence>
<dbReference type="FunFam" id="1.20.58.400:FF:000001">
    <property type="entry name" value="Vesicle transport through interaction with t-SNAREs homolog 1A"/>
    <property type="match status" value="1"/>
</dbReference>
<dbReference type="FunFam" id="1.20.5.110:FF:000002">
    <property type="entry name" value="Vesicle transport through interaction with t-SNAREsB"/>
    <property type="match status" value="1"/>
</dbReference>
<dbReference type="GO" id="GO:0005484">
    <property type="term" value="F:SNAP receptor activity"/>
    <property type="evidence" value="ECO:0007669"/>
    <property type="project" value="TreeGrafter"/>
</dbReference>
<dbReference type="Gene3D" id="1.20.5.110">
    <property type="match status" value="1"/>
</dbReference>
<dbReference type="GO" id="GO:0000149">
    <property type="term" value="F:SNARE binding"/>
    <property type="evidence" value="ECO:0007669"/>
    <property type="project" value="TreeGrafter"/>
</dbReference>
<dbReference type="CDD" id="cd15862">
    <property type="entry name" value="SNARE_Vti1"/>
    <property type="match status" value="1"/>
</dbReference>
<dbReference type="Pfam" id="PF12352">
    <property type="entry name" value="V-SNARE_C"/>
    <property type="match status" value="1"/>
</dbReference>
<dbReference type="GO" id="GO:0006886">
    <property type="term" value="P:intracellular protein transport"/>
    <property type="evidence" value="ECO:0007669"/>
    <property type="project" value="InterPro"/>
</dbReference>
<dbReference type="SUPFAM" id="SSF58038">
    <property type="entry name" value="SNARE fusion complex"/>
    <property type="match status" value="1"/>
</dbReference>
<comment type="subcellular location">
    <subcellularLocation>
        <location evidence="8">Prevacuolar compartment membrane</location>
        <topology evidence="8">Single-pass type IV membrane protein</topology>
    </subcellularLocation>
</comment>
<evidence type="ECO:0000256" key="2">
    <source>
        <dbReference type="ARBA" id="ARBA00022448"/>
    </source>
</evidence>
<evidence type="ECO:0000256" key="8">
    <source>
        <dbReference type="ARBA" id="ARBA00060376"/>
    </source>
</evidence>
<keyword evidence="2" id="KW-0813">Transport</keyword>
<proteinExistence type="inferred from homology"/>
<dbReference type="GO" id="GO:0005794">
    <property type="term" value="C:Golgi apparatus"/>
    <property type="evidence" value="ECO:0007669"/>
    <property type="project" value="TreeGrafter"/>
</dbReference>
<dbReference type="Pfam" id="PF05008">
    <property type="entry name" value="V-SNARE"/>
    <property type="match status" value="1"/>
</dbReference>
<evidence type="ECO:0000313" key="13">
    <source>
        <dbReference type="Proteomes" id="UP001153555"/>
    </source>
</evidence>
<dbReference type="PANTHER" id="PTHR21230:SF26">
    <property type="entry name" value="VESICLE TRANSPORT THROUGH INTERACTION WITH T-SNARES HOMOLOG 1A"/>
    <property type="match status" value="1"/>
</dbReference>
<feature type="coiled-coil region" evidence="9">
    <location>
        <begin position="105"/>
        <end position="168"/>
    </location>
</feature>
<evidence type="ECO:0000256" key="5">
    <source>
        <dbReference type="ARBA" id="ARBA00022989"/>
    </source>
</evidence>
<dbReference type="OrthoDB" id="430637at2759"/>
<accession>A0A9N7NAT1</accession>
<keyword evidence="13" id="KW-1185">Reference proteome</keyword>
<dbReference type="AlphaFoldDB" id="A0A9N7NAT1"/>
<gene>
    <name evidence="12" type="ORF">SHERM_01813</name>
</gene>
<comment type="caution">
    <text evidence="12">The sequence shown here is derived from an EMBL/GenBank/DDBJ whole genome shotgun (WGS) entry which is preliminary data.</text>
</comment>
<dbReference type="EMBL" id="CACSLK010027624">
    <property type="protein sequence ID" value="CAA0826613.1"/>
    <property type="molecule type" value="Genomic_DNA"/>
</dbReference>
<evidence type="ECO:0000256" key="7">
    <source>
        <dbReference type="ARBA" id="ARBA00023136"/>
    </source>
</evidence>
<dbReference type="PANTHER" id="PTHR21230">
    <property type="entry name" value="VESICLE TRANSPORT V-SNARE PROTEIN VTI1-RELATED"/>
    <property type="match status" value="1"/>
</dbReference>